<dbReference type="EMBL" id="FO203512">
    <property type="protein sequence ID" value="CCK76646.1"/>
    <property type="molecule type" value="Genomic_DNA"/>
</dbReference>
<dbReference type="InterPro" id="IPR014026">
    <property type="entry name" value="UDP-Glc/GDP-Man_DH_dimer"/>
</dbReference>
<dbReference type="PANTHER" id="PTHR43491">
    <property type="entry name" value="UDP-N-ACETYL-D-MANNOSAMINE DEHYDROGENASE"/>
    <property type="match status" value="1"/>
</dbReference>
<keyword evidence="2" id="KW-0560">Oxidoreductase</keyword>
<dbReference type="AlphaFoldDB" id="R4YNJ8"/>
<dbReference type="Gene3D" id="3.40.50.720">
    <property type="entry name" value="NAD(P)-binding Rossmann-like Domain"/>
    <property type="match status" value="2"/>
</dbReference>
<dbReference type="PIRSF" id="PIRSF500136">
    <property type="entry name" value="UDP_ManNAc_DH"/>
    <property type="match status" value="1"/>
</dbReference>
<dbReference type="InterPro" id="IPR036291">
    <property type="entry name" value="NAD(P)-bd_dom_sf"/>
</dbReference>
<keyword evidence="7" id="KW-1185">Reference proteome</keyword>
<evidence type="ECO:0000256" key="1">
    <source>
        <dbReference type="ARBA" id="ARBA00006601"/>
    </source>
</evidence>
<name>R4YNJ8_OLEAN</name>
<dbReference type="InterPro" id="IPR017476">
    <property type="entry name" value="UDP-Glc/GDP-Man"/>
</dbReference>
<dbReference type="NCBIfam" id="TIGR03026">
    <property type="entry name" value="NDP-sugDHase"/>
    <property type="match status" value="1"/>
</dbReference>
<dbReference type="SUPFAM" id="SSF52413">
    <property type="entry name" value="UDP-glucose/GDP-mannose dehydrogenase C-terminal domain"/>
    <property type="match status" value="1"/>
</dbReference>
<dbReference type="GO" id="GO:0000271">
    <property type="term" value="P:polysaccharide biosynthetic process"/>
    <property type="evidence" value="ECO:0007669"/>
    <property type="project" value="InterPro"/>
</dbReference>
<dbReference type="InterPro" id="IPR028359">
    <property type="entry name" value="UDP_ManNAc/GlcNAc_DH"/>
</dbReference>
<dbReference type="KEGG" id="oai:OLEAN_C24700"/>
<dbReference type="GO" id="GO:0016616">
    <property type="term" value="F:oxidoreductase activity, acting on the CH-OH group of donors, NAD or NADP as acceptor"/>
    <property type="evidence" value="ECO:0007669"/>
    <property type="project" value="InterPro"/>
</dbReference>
<dbReference type="SMART" id="SM00984">
    <property type="entry name" value="UDPG_MGDP_dh_C"/>
    <property type="match status" value="1"/>
</dbReference>
<reference evidence="6 7" key="1">
    <citation type="journal article" date="2013" name="Nat. Commun.">
        <title>Genome sequence and functional genomic analysis of the oil-degrading bacterium Oleispira antarctica.</title>
        <authorList>
            <person name="Kube M."/>
            <person name="Chernikova T.N."/>
            <person name="Al-Ramahi Y."/>
            <person name="Beloqui A."/>
            <person name="Lopez-Cortez N."/>
            <person name="Guazzaroni M.E."/>
            <person name="Heipieper H.J."/>
            <person name="Klages S."/>
            <person name="Kotsyurbenko O.R."/>
            <person name="Langer I."/>
            <person name="Nechitaylo T.Y."/>
            <person name="Lunsdorf H."/>
            <person name="Fernandez M."/>
            <person name="Juarez S."/>
            <person name="Ciordia S."/>
            <person name="Singer A."/>
            <person name="Kagan O."/>
            <person name="Egorova O."/>
            <person name="Petit P.A."/>
            <person name="Stogios P."/>
            <person name="Kim Y."/>
            <person name="Tchigvintsev A."/>
            <person name="Flick R."/>
            <person name="Denaro R."/>
            <person name="Genovese M."/>
            <person name="Albar J.P."/>
            <person name="Reva O.N."/>
            <person name="Martinez-Gomariz M."/>
            <person name="Tran H."/>
            <person name="Ferrer M."/>
            <person name="Savchenko A."/>
            <person name="Yakunin A.F."/>
            <person name="Yakimov M.M."/>
            <person name="Golyshina O.V."/>
            <person name="Reinhardt R."/>
            <person name="Golyshin P.N."/>
        </authorList>
    </citation>
    <scope>NUCLEOTIDE SEQUENCE [LARGE SCALE GENOMIC DNA]</scope>
</reference>
<dbReference type="GO" id="GO:0016628">
    <property type="term" value="F:oxidoreductase activity, acting on the CH-CH group of donors, NAD or NADP as acceptor"/>
    <property type="evidence" value="ECO:0007669"/>
    <property type="project" value="InterPro"/>
</dbReference>
<dbReference type="PATRIC" id="fig|698738.3.peg.2557"/>
<keyword evidence="3" id="KW-0520">NAD</keyword>
<evidence type="ECO:0000313" key="7">
    <source>
        <dbReference type="Proteomes" id="UP000032749"/>
    </source>
</evidence>
<dbReference type="Pfam" id="PF03720">
    <property type="entry name" value="UDPG_MGDP_dh_C"/>
    <property type="match status" value="1"/>
</dbReference>
<accession>R4YNJ8</accession>
<dbReference type="HOGENOM" id="CLU_023810_3_1_6"/>
<evidence type="ECO:0000256" key="3">
    <source>
        <dbReference type="ARBA" id="ARBA00023027"/>
    </source>
</evidence>
<dbReference type="InterPro" id="IPR014027">
    <property type="entry name" value="UDP-Glc/GDP-Man_DH_C"/>
</dbReference>
<feature type="domain" description="UDP-glucose/GDP-mannose dehydrogenase C-terminal" evidence="5">
    <location>
        <begin position="311"/>
        <end position="411"/>
    </location>
</feature>
<dbReference type="SUPFAM" id="SSF51735">
    <property type="entry name" value="NAD(P)-binding Rossmann-fold domains"/>
    <property type="match status" value="1"/>
</dbReference>
<dbReference type="InterPro" id="IPR001732">
    <property type="entry name" value="UDP-Glc/GDP-Man_DH_N"/>
</dbReference>
<dbReference type="SUPFAM" id="SSF48179">
    <property type="entry name" value="6-phosphogluconate dehydrogenase C-terminal domain-like"/>
    <property type="match status" value="1"/>
</dbReference>
<gene>
    <name evidence="6" type="ORF">OLEAN_C24700</name>
</gene>
<dbReference type="Proteomes" id="UP000032749">
    <property type="component" value="Chromosome"/>
</dbReference>
<evidence type="ECO:0000313" key="6">
    <source>
        <dbReference type="EMBL" id="CCK76646.1"/>
    </source>
</evidence>
<protein>
    <submittedName>
        <fullName evidence="6">UDP-glucose/GDP-mannose dehydrogenase</fullName>
    </submittedName>
</protein>
<dbReference type="Pfam" id="PF00984">
    <property type="entry name" value="UDPG_MGDP_dh"/>
    <property type="match status" value="1"/>
</dbReference>
<dbReference type="InterPro" id="IPR008927">
    <property type="entry name" value="6-PGluconate_DH-like_C_sf"/>
</dbReference>
<organism evidence="6 7">
    <name type="scientific">Oleispira antarctica RB-8</name>
    <dbReference type="NCBI Taxonomy" id="698738"/>
    <lineage>
        <taxon>Bacteria</taxon>
        <taxon>Pseudomonadati</taxon>
        <taxon>Pseudomonadota</taxon>
        <taxon>Gammaproteobacteria</taxon>
        <taxon>Oceanospirillales</taxon>
        <taxon>Oceanospirillaceae</taxon>
        <taxon>Oleispira</taxon>
    </lineage>
</organism>
<proteinExistence type="inferred from homology"/>
<dbReference type="InterPro" id="IPR036220">
    <property type="entry name" value="UDP-Glc/GDP-Man_DH_C_sf"/>
</dbReference>
<evidence type="ECO:0000256" key="4">
    <source>
        <dbReference type="PIRNR" id="PIRNR000124"/>
    </source>
</evidence>
<sequence>MIVVIGLGYVGLPLAVLFSKHYSVCGFDLNKERITSLNYGEDKISGIKKDQLVNNEHLVFTSNLENIPAAKVFIITVETPVDKENVPDLTAIKKASIMIGSLINKEAVVIYESTVFPGTTEDVCIPLLEKHSGLQLNKDFSVGYSPERINPGDKLNKLESIKKITSGSSPSSAKYINDLYSRIIDAGTYSASSIKVAEAAKITENIQRDTNIALINELSIIYNLLGIDTEDVLLAAETKWNFHSYRPGLVGGHCIGVDPYYLAYKAKQLGYIPELIDTSRKLNNGMPKFISSELIKKMVINDIPIQSSKVLILGFTFKEDCSDIRNSKVHDLVESLREYKLKVDIYDPIADAICVKDAYNIVLIDEPNFDFYDAIILAVGHSFFKSLSIEKIRSYGRKNCIVYDLKYIYDKSETDIRL</sequence>
<dbReference type="GO" id="GO:0051287">
    <property type="term" value="F:NAD binding"/>
    <property type="evidence" value="ECO:0007669"/>
    <property type="project" value="InterPro"/>
</dbReference>
<comment type="similarity">
    <text evidence="1 4">Belongs to the UDP-glucose/GDP-mannose dehydrogenase family.</text>
</comment>
<dbReference type="STRING" id="698738.OLEAN_C24700"/>
<evidence type="ECO:0000256" key="2">
    <source>
        <dbReference type="ARBA" id="ARBA00023002"/>
    </source>
</evidence>
<evidence type="ECO:0000259" key="5">
    <source>
        <dbReference type="SMART" id="SM00984"/>
    </source>
</evidence>
<dbReference type="OrthoDB" id="9803238at2"/>
<dbReference type="PANTHER" id="PTHR43491:SF2">
    <property type="entry name" value="UDP-N-ACETYL-D-MANNOSAMINE DEHYDROGENASE"/>
    <property type="match status" value="1"/>
</dbReference>
<dbReference type="Pfam" id="PF03721">
    <property type="entry name" value="UDPG_MGDP_dh_N"/>
    <property type="match status" value="1"/>
</dbReference>
<dbReference type="PIRSF" id="PIRSF000124">
    <property type="entry name" value="UDPglc_GDPman_dh"/>
    <property type="match status" value="1"/>
</dbReference>